<reference evidence="2 3" key="1">
    <citation type="submission" date="2023-07" db="EMBL/GenBank/DDBJ databases">
        <title>Comparative genomics of wheat-associated soil bacteria to identify genetic determinants of phenazine resistance.</title>
        <authorList>
            <person name="Mouncey N."/>
        </authorList>
    </citation>
    <scope>NUCLEOTIDE SEQUENCE [LARGE SCALE GENOMIC DNA]</scope>
    <source>
        <strain evidence="2 3">W4I19-2</strain>
    </source>
</reference>
<dbReference type="RefSeq" id="WP_307046161.1">
    <property type="nucleotide sequence ID" value="NZ_JAUSYA010000001.1"/>
</dbReference>
<keyword evidence="2" id="KW-0378">Hydrolase</keyword>
<keyword evidence="3" id="KW-1185">Reference proteome</keyword>
<gene>
    <name evidence="2" type="ORF">QFZ56_005440</name>
</gene>
<dbReference type="GO" id="GO:0004519">
    <property type="term" value="F:endonuclease activity"/>
    <property type="evidence" value="ECO:0007669"/>
    <property type="project" value="UniProtKB-KW"/>
</dbReference>
<evidence type="ECO:0000256" key="1">
    <source>
        <dbReference type="SAM" id="Phobius"/>
    </source>
</evidence>
<evidence type="ECO:0000313" key="3">
    <source>
        <dbReference type="Proteomes" id="UP001243364"/>
    </source>
</evidence>
<keyword evidence="1" id="KW-0472">Membrane</keyword>
<protein>
    <submittedName>
        <fullName evidence="2">mRNA-degrading endonuclease RelE of RelBE toxin-antitoxin system</fullName>
    </submittedName>
</protein>
<organism evidence="2 3">
    <name type="scientific">Streptomyces achromogenes</name>
    <dbReference type="NCBI Taxonomy" id="67255"/>
    <lineage>
        <taxon>Bacteria</taxon>
        <taxon>Bacillati</taxon>
        <taxon>Actinomycetota</taxon>
        <taxon>Actinomycetes</taxon>
        <taxon>Kitasatosporales</taxon>
        <taxon>Streptomycetaceae</taxon>
        <taxon>Streptomyces</taxon>
    </lineage>
</organism>
<name>A0ABU0Q728_STRAH</name>
<proteinExistence type="predicted"/>
<sequence>MSEYRVQFTLEARAAYDTLPVSRQAQLDRAVRILSRDPFRKNSTAPLGPDENLRKAYVAPGVMLEYVVAGAIMVVVVVWIFDETHYLIDETDAL</sequence>
<comment type="caution">
    <text evidence="2">The sequence shown here is derived from an EMBL/GenBank/DDBJ whole genome shotgun (WGS) entry which is preliminary data.</text>
</comment>
<keyword evidence="2" id="KW-0255">Endonuclease</keyword>
<accession>A0ABU0Q728</accession>
<keyword evidence="1" id="KW-0812">Transmembrane</keyword>
<evidence type="ECO:0000313" key="2">
    <source>
        <dbReference type="EMBL" id="MDQ0686477.1"/>
    </source>
</evidence>
<keyword evidence="2" id="KW-0540">Nuclease</keyword>
<keyword evidence="1" id="KW-1133">Transmembrane helix</keyword>
<dbReference type="EMBL" id="JAUSYA010000001">
    <property type="protein sequence ID" value="MDQ0686477.1"/>
    <property type="molecule type" value="Genomic_DNA"/>
</dbReference>
<feature type="transmembrane region" description="Helical" evidence="1">
    <location>
        <begin position="62"/>
        <end position="81"/>
    </location>
</feature>
<dbReference type="Proteomes" id="UP001243364">
    <property type="component" value="Unassembled WGS sequence"/>
</dbReference>